<feature type="region of interest" description="Disordered" evidence="6">
    <location>
        <begin position="1693"/>
        <end position="1719"/>
    </location>
</feature>
<reference evidence="9 10" key="1">
    <citation type="journal article" date="2012" name="PLoS ONE">
        <title>Complete Genome and Transcriptomes of Streptococcus parasanguinis FW213: Phylogenic Relations and Potential Virulence Mechanisms.</title>
        <authorList>
            <person name="Geng J."/>
            <person name="Chiu C.H."/>
            <person name="Tang P."/>
            <person name="Chen Y."/>
            <person name="Shieh H.R."/>
            <person name="Hu S."/>
            <person name="Chen Y.Y."/>
        </authorList>
    </citation>
    <scope>NUCLEOTIDE SEQUENCE [LARGE SCALE GENOMIC DNA]</scope>
    <source>
        <strain evidence="9 10">FW213</strain>
    </source>
</reference>
<evidence type="ECO:0000256" key="7">
    <source>
        <dbReference type="SAM" id="SignalP"/>
    </source>
</evidence>
<dbReference type="PaxDb" id="1114965-Spaf_1949"/>
<sequence length="2151" mass="236739">MNFDRKQRFSIRKYSIGVASVLIGSVLAGTTIASADTEVKIDDASKAPVTSTQEAPKVSAVSAQEASTQEAPTYSANAALVSTEKAEAPKVEAKTETPAKEQASQAEVKENAKDSKNEAKTEETVSEVKAPETEVKSEESEVKEAEKKADSTDKKSEDKPVDLKKEQLDVDKKVPGLDLKNATENPDGGFNIAFSKEAQEQYRSSLEAYIARRRNYNRRSSFREAGAGTSENPDYEFKKVMTPILPGFYADKASIEALVVDPDHLEDFNFAVWYKKLGSVVLVDEQGNYITPTGEIATNQADAAHKQYENDPSDPTRAWFTKVPTAPTGWEVKPGQNVYGYDAARQTVNPNQKDDLDAIGRDTKIVIVKQAQKAIIKYVNENGNVELSRDEVVGKSGEAIDYSTNEKVSSYRRRGFELVSDGFYDAANKNFDFDASVDQEFTVVLRERIEPIDPDKPTPTPDQPVDPKDPDTPKWPDPVKDVVNKDDVTRTVKYVYEDGSKAKEDVSETLHFKRFAYVNLVTGHIDYRPWTTTDDTFDAVTSPVIKGYTADKLVVPAVSGVQAGAADTVEVVTYVKDAQKAIIKYVNEKGNVELSRDAVAGKSGEAIDYSTAAKISSYKRQGYELVSDGFTSASSKNFDFDASVDQEFTVVLRERIEPIDPDKPTPTPDKPVDPNDPDTPKWPDPVKDVVNKDDVTRTVKYVYEDGSKAKNDVTETLHFKRFSYVNLVTGHIDYRPWTTTDDTFDAVTSPVIKGYTADKLVVPAVSGVQAGAADTVEVVTYVKDAQKAIIKYVNEKGNVELSRDAVAGKSGEAIDYSTAAKISSYKRQGYELVNDGFTNSVNKNFDFDASVDQEFVVTLRERIEPIDPDKPTPTPDKPVDPNDPDTPKWPDPVKDIVNKETVTRTIHYVYEDGSKAKDDVTETLYFKRFAYVNLVTGHVEYRQWTSNDRTFDSVLTPTIKGYTADKNMIPAVTGVEPTAPDIEETVTYVKDAQKAIIKYVNEKGNVELSRDEVLGKSGDAINYSTATKISSYKRQGYELVSDGFTSASNKNFDFDTAFDQEFTVVLRERIEPIDPDKPTPTPDKPVDPNDPDTPKWPDPVKDVVNKDDVTRTVKYVYEDGSKAKEDVSETLRFKRFAYVNLVTGHIDYRPWTTTDDTFDAVTSPVIPGYTADKLVVPAVSGVQAGAADTVEVVTYVKDAQKAIIKYVNEKGNVELSRDAVAGKSGEAIDYSTATKISSYKRQGYELVSDGFTSASSKNFDFDASVDQEFTVVLRERIEPIDPDKPTPTPDKPVDPNDPDTPKWPDPVKDVVNKDDVTRTVKYVYEDGSKAKEDVSETLHFKRFAYVNLVTGHIDYRPWTTTDDTFDAVTSPVIKGYTADKLVVPAVSGVQAGAADTVEVVTYVKDAQKAIIKYVNEKGNVELSRDAVAGKSGEAIDYSTATKISSYKRQGYELVSDGFTSASSKNFDFDASVDQEFTVVLRERIEPIDPDKPTPTPDKPVDPNDPDTPKWPDPVKDIVNKDDVTRTVKYVYEDGSKAKEDVSETLRFKRFAYVNLVTGHIDYRPWTTTDDTFNAVTSPVIKGYTADKLVVPAVSGVQAGAADTVEVVTYVKDAQKAIIKYVNEKGNVEVARDTVNGKSGEVIAYTTTDKINELHRKGYELVSDGFTSASNKNFDFDASVDQEFTVVVRERVVPVGPEDPNPTPDTPYDPTDPNTPNWPKNVDKILNRRATATRTVSYFTKEEGIIVPKPVRERVVFERIVLVNLVTGEMTPQAWKFVSATPISDNEPNTPRTRSRRSLADAPVSHTEVASLARATARTRSRRALADAPEVPSSGSYTFIKVPTPVTPGAYTKVKEVDAILYIPEDGYGSVEVDKNFAKKIQLFKLGNIQLVDQNGNVLAETIYKNNETDATKAAPTALPAIPAGYKIKEGQTVYGYDATAGTVDPNNPTDPDAIGRNTTILLELQAVPRQETKVVNETIHYKDAITRETLAPDHTDQVTFRRVVMVNPATNEVLSATSWVADNGDTTFDAVTSPVIEGYEASPLVVDAITGLTAESKDFVTTVLYRKKAVPTPQPDPVKPDPVKPDPVKPEPVKPDPVKPEPTKPATPDAPKAPALPETGVTDASTVTLLGAALGLVGLAGLAKRKRDENE</sequence>
<accession>I1ZPB6</accession>
<protein>
    <recommendedName>
        <fullName evidence="8">Gram-positive cocci surface proteins LPxTG domain-containing protein</fullName>
    </recommendedName>
</protein>
<evidence type="ECO:0000313" key="9">
    <source>
        <dbReference type="EMBL" id="AFJ26890.1"/>
    </source>
</evidence>
<dbReference type="Pfam" id="PF17965">
    <property type="entry name" value="MucBP_2"/>
    <property type="match status" value="7"/>
</dbReference>
<dbReference type="InterPro" id="IPR041495">
    <property type="entry name" value="Mub_B2"/>
</dbReference>
<feature type="region of interest" description="Disordered" evidence="6">
    <location>
        <begin position="655"/>
        <end position="686"/>
    </location>
</feature>
<keyword evidence="5" id="KW-0572">Peptidoglycan-anchor</keyword>
<feature type="compositionally biased region" description="Basic and acidic residues" evidence="6">
    <location>
        <begin position="129"/>
        <end position="170"/>
    </location>
</feature>
<dbReference type="InterPro" id="IPR041558">
    <property type="entry name" value="MucBP_2"/>
</dbReference>
<feature type="compositionally biased region" description="Basic and acidic residues" evidence="6">
    <location>
        <begin position="2078"/>
        <end position="2102"/>
    </location>
</feature>
<dbReference type="PATRIC" id="fig|1114965.3.peg.1864"/>
<feature type="compositionally biased region" description="Low complexity" evidence="6">
    <location>
        <begin position="2104"/>
        <end position="2117"/>
    </location>
</feature>
<dbReference type="eggNOG" id="COG4932">
    <property type="taxonomic scope" value="Bacteria"/>
</dbReference>
<keyword evidence="4 7" id="KW-0732">Signal</keyword>
<feature type="compositionally biased region" description="Basic and acidic residues" evidence="6">
    <location>
        <begin position="1498"/>
        <end position="1514"/>
    </location>
</feature>
<dbReference type="PANTHER" id="PTHR13037:SF24">
    <property type="entry name" value="POLYCOMB PROTEIN PCL-RELATED"/>
    <property type="match status" value="1"/>
</dbReference>
<proteinExistence type="predicted"/>
<feature type="domain" description="Gram-positive cocci surface proteins LPxTG" evidence="8">
    <location>
        <begin position="2116"/>
        <end position="2151"/>
    </location>
</feature>
<dbReference type="PROSITE" id="PS50847">
    <property type="entry name" value="GRAM_POS_ANCHORING"/>
    <property type="match status" value="1"/>
</dbReference>
<feature type="compositionally biased region" description="Basic and acidic residues" evidence="6">
    <location>
        <begin position="1084"/>
        <end position="1099"/>
    </location>
</feature>
<dbReference type="InterPro" id="IPR019931">
    <property type="entry name" value="LPXTG_anchor"/>
</dbReference>
<feature type="region of interest" description="Disordered" evidence="6">
    <location>
        <begin position="862"/>
        <end position="893"/>
    </location>
</feature>
<feature type="compositionally biased region" description="Basic and acidic residues" evidence="6">
    <location>
        <begin position="1291"/>
        <end position="1309"/>
    </location>
</feature>
<feature type="compositionally biased region" description="Pro residues" evidence="6">
    <location>
        <begin position="1696"/>
        <end position="1706"/>
    </location>
</feature>
<feature type="compositionally biased region" description="Basic and acidic residues" evidence="6">
    <location>
        <begin position="877"/>
        <end position="893"/>
    </location>
</feature>
<dbReference type="EMBL" id="CP003122">
    <property type="protein sequence ID" value="AFJ26890.1"/>
    <property type="molecule type" value="Genomic_DNA"/>
</dbReference>
<evidence type="ECO:0000259" key="8">
    <source>
        <dbReference type="PROSITE" id="PS50847"/>
    </source>
</evidence>
<feature type="region of interest" description="Disordered" evidence="6">
    <location>
        <begin position="1483"/>
        <end position="1514"/>
    </location>
</feature>
<organism evidence="9 10">
    <name type="scientific">Streptococcus parasanguinis FW213</name>
    <dbReference type="NCBI Taxonomy" id="1114965"/>
    <lineage>
        <taxon>Bacteria</taxon>
        <taxon>Bacillati</taxon>
        <taxon>Bacillota</taxon>
        <taxon>Bacilli</taxon>
        <taxon>Lactobacillales</taxon>
        <taxon>Streptococcaceae</taxon>
        <taxon>Streptococcus</taxon>
    </lineage>
</organism>
<feature type="compositionally biased region" description="Low complexity" evidence="6">
    <location>
        <begin position="1707"/>
        <end position="1719"/>
    </location>
</feature>
<evidence type="ECO:0000256" key="2">
    <source>
        <dbReference type="ARBA" id="ARBA00022525"/>
    </source>
</evidence>
<feature type="region of interest" description="Disordered" evidence="6">
    <location>
        <begin position="1781"/>
        <end position="1828"/>
    </location>
</feature>
<feature type="region of interest" description="Disordered" evidence="6">
    <location>
        <begin position="2070"/>
        <end position="2120"/>
    </location>
</feature>
<dbReference type="NCBIfam" id="TIGR01168">
    <property type="entry name" value="YSIRK_signal"/>
    <property type="match status" value="1"/>
</dbReference>
<evidence type="ECO:0000256" key="5">
    <source>
        <dbReference type="ARBA" id="ARBA00023088"/>
    </source>
</evidence>
<gene>
    <name evidence="9" type="ORF">Spaf_1949</name>
</gene>
<dbReference type="STRING" id="1114965.Spaf_1949"/>
<feature type="region of interest" description="Disordered" evidence="6">
    <location>
        <begin position="45"/>
        <end position="170"/>
    </location>
</feature>
<evidence type="ECO:0000313" key="10">
    <source>
        <dbReference type="Proteomes" id="UP000002865"/>
    </source>
</evidence>
<dbReference type="KEGG" id="scf:Spaf_1949"/>
<feature type="compositionally biased region" description="Basic and acidic residues" evidence="6">
    <location>
        <begin position="84"/>
        <end position="99"/>
    </location>
</feature>
<dbReference type="Proteomes" id="UP000002865">
    <property type="component" value="Chromosome"/>
</dbReference>
<keyword evidence="2" id="KW-0964">Secreted</keyword>
<feature type="compositionally biased region" description="Polar residues" evidence="6">
    <location>
        <begin position="61"/>
        <end position="76"/>
    </location>
</feature>
<dbReference type="Gene3D" id="3.10.20.470">
    <property type="match status" value="7"/>
</dbReference>
<dbReference type="PANTHER" id="PTHR13037">
    <property type="entry name" value="FORMIN"/>
    <property type="match status" value="1"/>
</dbReference>
<evidence type="ECO:0000256" key="3">
    <source>
        <dbReference type="ARBA" id="ARBA00022581"/>
    </source>
</evidence>
<dbReference type="Pfam" id="PF17966">
    <property type="entry name" value="Muc_B2"/>
    <property type="match status" value="7"/>
</dbReference>
<feature type="compositionally biased region" description="Basic and acidic residues" evidence="6">
    <location>
        <begin position="670"/>
        <end position="686"/>
    </location>
</feature>
<dbReference type="Pfam" id="PF04650">
    <property type="entry name" value="YSIRK_signal"/>
    <property type="match status" value="1"/>
</dbReference>
<feature type="region of interest" description="Disordered" evidence="6">
    <location>
        <begin position="1276"/>
        <end position="1309"/>
    </location>
</feature>
<dbReference type="Gene3D" id="2.60.40.4300">
    <property type="match status" value="8"/>
</dbReference>
<dbReference type="eggNOG" id="COG0810">
    <property type="taxonomic scope" value="Bacteria"/>
</dbReference>
<feature type="compositionally biased region" description="Basic and acidic residues" evidence="6">
    <location>
        <begin position="107"/>
        <end position="123"/>
    </location>
</feature>
<dbReference type="Pfam" id="PF00746">
    <property type="entry name" value="Gram_pos_anchor"/>
    <property type="match status" value="1"/>
</dbReference>
<feature type="compositionally biased region" description="Polar residues" evidence="6">
    <location>
        <begin position="1781"/>
        <end position="1791"/>
    </location>
</feature>
<keyword evidence="3" id="KW-0945">Host-virus interaction</keyword>
<evidence type="ECO:0000256" key="4">
    <source>
        <dbReference type="ARBA" id="ARBA00022729"/>
    </source>
</evidence>
<feature type="compositionally biased region" description="Basic and acidic residues" evidence="6">
    <location>
        <begin position="465"/>
        <end position="479"/>
    </location>
</feature>
<keyword evidence="1" id="KW-0134">Cell wall</keyword>
<name>I1ZPB6_STRPA</name>
<dbReference type="NCBIfam" id="TIGR01167">
    <property type="entry name" value="LPXTG_anchor"/>
    <property type="match status" value="1"/>
</dbReference>
<dbReference type="HOGENOM" id="CLU_001424_0_0_9"/>
<dbReference type="RefSeq" id="WP_014714013.1">
    <property type="nucleotide sequence ID" value="NC_017905.1"/>
</dbReference>
<feature type="region of interest" description="Disordered" evidence="6">
    <location>
        <begin position="1069"/>
        <end position="1099"/>
    </location>
</feature>
<evidence type="ECO:0000256" key="6">
    <source>
        <dbReference type="SAM" id="MobiDB-lite"/>
    </source>
</evidence>
<feature type="region of interest" description="Disordered" evidence="6">
    <location>
        <begin position="448"/>
        <end position="479"/>
    </location>
</feature>
<evidence type="ECO:0000256" key="1">
    <source>
        <dbReference type="ARBA" id="ARBA00022512"/>
    </source>
</evidence>
<feature type="chain" id="PRO_5003654818" description="Gram-positive cocci surface proteins LPxTG domain-containing protein" evidence="7">
    <location>
        <begin position="36"/>
        <end position="2151"/>
    </location>
</feature>
<dbReference type="InterPro" id="IPR005877">
    <property type="entry name" value="YSIRK_signal_dom"/>
</dbReference>
<feature type="signal peptide" evidence="7">
    <location>
        <begin position="1"/>
        <end position="35"/>
    </location>
</feature>